<gene>
    <name evidence="2" type="ORF">SAMN05444171_1450</name>
</gene>
<reference evidence="2 3" key="1">
    <citation type="submission" date="2016-10" db="EMBL/GenBank/DDBJ databases">
        <authorList>
            <person name="de Groot N.N."/>
        </authorList>
    </citation>
    <scope>NUCLEOTIDE SEQUENCE [LARGE SCALE GENOMIC DNA]</scope>
    <source>
        <strain evidence="2 3">GAS522</strain>
    </source>
</reference>
<sequence length="189" mass="21394">MRLTTPRIHPVTAEKWTEEQREIVAPMQARGRIINIFRTMLTHPAAAKAFLTWGGYILSRKSTLPPREREIVILRTGFLCKSGYEWTQHVPIGQKAGLTDAEIARIKLGADAPGWSAADTSLLRAADDLHREYFVTEPVWAELTKHFNEQQRMDIVFAVGQYTQVSMLLNTFGVQLDEGQTLDPDLKGF</sequence>
<evidence type="ECO:0000313" key="2">
    <source>
        <dbReference type="EMBL" id="SEC45393.1"/>
    </source>
</evidence>
<feature type="domain" description="Carboxymuconolactone decarboxylase-like" evidence="1">
    <location>
        <begin position="44"/>
        <end position="127"/>
    </location>
</feature>
<dbReference type="Pfam" id="PF02627">
    <property type="entry name" value="CMD"/>
    <property type="match status" value="1"/>
</dbReference>
<dbReference type="Gene3D" id="1.20.1290.10">
    <property type="entry name" value="AhpD-like"/>
    <property type="match status" value="1"/>
</dbReference>
<accession>A0A1H4SMN7</accession>
<evidence type="ECO:0000259" key="1">
    <source>
        <dbReference type="Pfam" id="PF02627"/>
    </source>
</evidence>
<keyword evidence="2" id="KW-0575">Peroxidase</keyword>
<organism evidence="2 3">
    <name type="scientific">Bradyrhizobium lablabi</name>
    <dbReference type="NCBI Taxonomy" id="722472"/>
    <lineage>
        <taxon>Bacteria</taxon>
        <taxon>Pseudomonadati</taxon>
        <taxon>Pseudomonadota</taxon>
        <taxon>Alphaproteobacteria</taxon>
        <taxon>Hyphomicrobiales</taxon>
        <taxon>Nitrobacteraceae</taxon>
        <taxon>Bradyrhizobium</taxon>
    </lineage>
</organism>
<protein>
    <submittedName>
        <fullName evidence="2">Alkylhydroperoxidase family enzyme, contains CxxC motif</fullName>
    </submittedName>
</protein>
<dbReference type="Proteomes" id="UP000183208">
    <property type="component" value="Unassembled WGS sequence"/>
</dbReference>
<proteinExistence type="predicted"/>
<dbReference type="AlphaFoldDB" id="A0A1H4SMN7"/>
<dbReference type="InterPro" id="IPR029032">
    <property type="entry name" value="AhpD-like"/>
</dbReference>
<dbReference type="PANTHER" id="PTHR34846">
    <property type="entry name" value="4-CARBOXYMUCONOLACTONE DECARBOXYLASE FAMILY PROTEIN (AFU_ORTHOLOGUE AFUA_6G11590)"/>
    <property type="match status" value="1"/>
</dbReference>
<evidence type="ECO:0000313" key="3">
    <source>
        <dbReference type="Proteomes" id="UP000183208"/>
    </source>
</evidence>
<dbReference type="EMBL" id="FNTI01000001">
    <property type="protein sequence ID" value="SEC45393.1"/>
    <property type="molecule type" value="Genomic_DNA"/>
</dbReference>
<dbReference type="RefSeq" id="WP_074817311.1">
    <property type="nucleotide sequence ID" value="NZ_FNTI01000001.1"/>
</dbReference>
<keyword evidence="2" id="KW-0560">Oxidoreductase</keyword>
<dbReference type="GO" id="GO:0051920">
    <property type="term" value="F:peroxiredoxin activity"/>
    <property type="evidence" value="ECO:0007669"/>
    <property type="project" value="InterPro"/>
</dbReference>
<name>A0A1H4SMN7_9BRAD</name>
<dbReference type="OrthoDB" id="4704294at2"/>
<dbReference type="PANTHER" id="PTHR34846:SF5">
    <property type="entry name" value="CARBOXYMUCONOLACTONE DECARBOXYLASE-LIKE DOMAIN-CONTAINING PROTEIN"/>
    <property type="match status" value="1"/>
</dbReference>
<dbReference type="InterPro" id="IPR003779">
    <property type="entry name" value="CMD-like"/>
</dbReference>
<dbReference type="SUPFAM" id="SSF69118">
    <property type="entry name" value="AhpD-like"/>
    <property type="match status" value="1"/>
</dbReference>